<dbReference type="HOGENOM" id="CLU_2997283_0_0_1"/>
<gene>
    <name evidence="1" type="ORF">PIIN_05217</name>
</gene>
<dbReference type="AlphaFoldDB" id="G4TJ00"/>
<proteinExistence type="predicted"/>
<sequence>MSKLMPMKSLIEYLAMLAGMPETDLFWPLDWPGGEKARRFKTLHRWQFDITAPAIVQ</sequence>
<reference evidence="1 2" key="1">
    <citation type="journal article" date="2011" name="PLoS Pathog.">
        <title>Endophytic Life Strategies Decoded by Genome and Transcriptome Analyses of the Mutualistic Root Symbiont Piriformospora indica.</title>
        <authorList>
            <person name="Zuccaro A."/>
            <person name="Lahrmann U."/>
            <person name="Guldener U."/>
            <person name="Langen G."/>
            <person name="Pfiffi S."/>
            <person name="Biedenkopf D."/>
            <person name="Wong P."/>
            <person name="Samans B."/>
            <person name="Grimm C."/>
            <person name="Basiewicz M."/>
            <person name="Murat C."/>
            <person name="Martin F."/>
            <person name="Kogel K.H."/>
        </authorList>
    </citation>
    <scope>NUCLEOTIDE SEQUENCE [LARGE SCALE GENOMIC DNA]</scope>
    <source>
        <strain evidence="1 2">DSM 11827</strain>
    </source>
</reference>
<protein>
    <submittedName>
        <fullName evidence="1">Uncharacterized protein</fullName>
    </submittedName>
</protein>
<evidence type="ECO:0000313" key="2">
    <source>
        <dbReference type="Proteomes" id="UP000007148"/>
    </source>
</evidence>
<accession>G4TJ00</accession>
<comment type="caution">
    <text evidence="1">The sequence shown here is derived from an EMBL/GenBank/DDBJ whole genome shotgun (WGS) entry which is preliminary data.</text>
</comment>
<dbReference type="Proteomes" id="UP000007148">
    <property type="component" value="Unassembled WGS sequence"/>
</dbReference>
<dbReference type="EMBL" id="CAFZ01000113">
    <property type="protein sequence ID" value="CCA71278.1"/>
    <property type="molecule type" value="Genomic_DNA"/>
</dbReference>
<organism evidence="1 2">
    <name type="scientific">Serendipita indica (strain DSM 11827)</name>
    <name type="common">Root endophyte fungus</name>
    <name type="synonym">Piriformospora indica</name>
    <dbReference type="NCBI Taxonomy" id="1109443"/>
    <lineage>
        <taxon>Eukaryota</taxon>
        <taxon>Fungi</taxon>
        <taxon>Dikarya</taxon>
        <taxon>Basidiomycota</taxon>
        <taxon>Agaricomycotina</taxon>
        <taxon>Agaricomycetes</taxon>
        <taxon>Sebacinales</taxon>
        <taxon>Serendipitaceae</taxon>
        <taxon>Serendipita</taxon>
    </lineage>
</organism>
<dbReference type="InParanoid" id="G4TJ00"/>
<keyword evidence="2" id="KW-1185">Reference proteome</keyword>
<name>G4TJ00_SERID</name>
<evidence type="ECO:0000313" key="1">
    <source>
        <dbReference type="EMBL" id="CCA71278.1"/>
    </source>
</evidence>